<sequence length="221" mass="23461">MTCTPPPDLEAVAWDIDGTLVDSEPLHHRALVAGSAVFGMDLSDLPDQAYRGIHINDVWDILRPRRPDAVAFDEWMHAIYDHYVANTHELVPVPGAVETVKALAGKGVRQVCVSNSSRRIVDANLEALGISAFMAFSISLDDVTNGKPDPEPYRTAVERLNLAPPAVAAVEDSNTGARSADEAGLYVVGYTPSGGGFGRVDLAVDDLAEVTALFPARAAGG</sequence>
<dbReference type="Gene3D" id="1.10.150.240">
    <property type="entry name" value="Putative phosphatase, domain 2"/>
    <property type="match status" value="1"/>
</dbReference>
<evidence type="ECO:0000256" key="4">
    <source>
        <dbReference type="ARBA" id="ARBA00022842"/>
    </source>
</evidence>
<dbReference type="SUPFAM" id="SSF56784">
    <property type="entry name" value="HAD-like"/>
    <property type="match status" value="1"/>
</dbReference>
<evidence type="ECO:0000256" key="2">
    <source>
        <dbReference type="ARBA" id="ARBA00006171"/>
    </source>
</evidence>
<name>A0ABT0D811_9HYPH</name>
<dbReference type="Gene3D" id="3.40.50.1000">
    <property type="entry name" value="HAD superfamily/HAD-like"/>
    <property type="match status" value="1"/>
</dbReference>
<protein>
    <submittedName>
        <fullName evidence="6">HAD family phosphatase</fullName>
    </submittedName>
</protein>
<comment type="cofactor">
    <cofactor evidence="1">
        <name>Mg(2+)</name>
        <dbReference type="ChEBI" id="CHEBI:18420"/>
    </cofactor>
</comment>
<dbReference type="InterPro" id="IPR051600">
    <property type="entry name" value="Beta-PGM-like"/>
</dbReference>
<accession>A0ABT0D811</accession>
<dbReference type="InterPro" id="IPR036412">
    <property type="entry name" value="HAD-like_sf"/>
</dbReference>
<dbReference type="InterPro" id="IPR023214">
    <property type="entry name" value="HAD_sf"/>
</dbReference>
<dbReference type="Pfam" id="PF00702">
    <property type="entry name" value="Hydrolase"/>
    <property type="match status" value="1"/>
</dbReference>
<dbReference type="CDD" id="cd07505">
    <property type="entry name" value="HAD_BPGM-like"/>
    <property type="match status" value="1"/>
</dbReference>
<evidence type="ECO:0000256" key="1">
    <source>
        <dbReference type="ARBA" id="ARBA00001946"/>
    </source>
</evidence>
<dbReference type="SFLD" id="SFLDG01129">
    <property type="entry name" value="C1.5:_HAD__Beta-PGM__Phosphata"/>
    <property type="match status" value="1"/>
</dbReference>
<evidence type="ECO:0000313" key="6">
    <source>
        <dbReference type="EMBL" id="MCK0196096.1"/>
    </source>
</evidence>
<evidence type="ECO:0000256" key="3">
    <source>
        <dbReference type="ARBA" id="ARBA00022723"/>
    </source>
</evidence>
<organism evidence="6 7">
    <name type="scientific">Ancylobacter crimeensis</name>
    <dbReference type="NCBI Taxonomy" id="2579147"/>
    <lineage>
        <taxon>Bacteria</taxon>
        <taxon>Pseudomonadati</taxon>
        <taxon>Pseudomonadota</taxon>
        <taxon>Alphaproteobacteria</taxon>
        <taxon>Hyphomicrobiales</taxon>
        <taxon>Xanthobacteraceae</taxon>
        <taxon>Ancylobacter</taxon>
    </lineage>
</organism>
<keyword evidence="3" id="KW-0479">Metal-binding</keyword>
<keyword evidence="5" id="KW-0119">Carbohydrate metabolism</keyword>
<comment type="similarity">
    <text evidence="2">Belongs to the HAD-like hydrolase superfamily. CbbY/CbbZ/Gph/YieH family.</text>
</comment>
<proteinExistence type="inferred from homology"/>
<evidence type="ECO:0000313" key="7">
    <source>
        <dbReference type="Proteomes" id="UP001203284"/>
    </source>
</evidence>
<dbReference type="EMBL" id="JALKCH010000002">
    <property type="protein sequence ID" value="MCK0196096.1"/>
    <property type="molecule type" value="Genomic_DNA"/>
</dbReference>
<comment type="caution">
    <text evidence="6">The sequence shown here is derived from an EMBL/GenBank/DDBJ whole genome shotgun (WGS) entry which is preliminary data.</text>
</comment>
<gene>
    <name evidence="6" type="ORF">MWN34_04130</name>
</gene>
<dbReference type="Proteomes" id="UP001203284">
    <property type="component" value="Unassembled WGS sequence"/>
</dbReference>
<reference evidence="6 7" key="1">
    <citation type="submission" date="2022-04" db="EMBL/GenBank/DDBJ databases">
        <authorList>
            <person name="Grouzdev D.S."/>
            <person name="Pantiukh K.S."/>
            <person name="Krutkina M.S."/>
        </authorList>
    </citation>
    <scope>NUCLEOTIDE SEQUENCE [LARGE SCALE GENOMIC DNA]</scope>
    <source>
        <strain evidence="6 7">6x-1</strain>
    </source>
</reference>
<keyword evidence="7" id="KW-1185">Reference proteome</keyword>
<dbReference type="InterPro" id="IPR023198">
    <property type="entry name" value="PGP-like_dom2"/>
</dbReference>
<dbReference type="SFLD" id="SFLDS00003">
    <property type="entry name" value="Haloacid_Dehalogenase"/>
    <property type="match status" value="1"/>
</dbReference>
<dbReference type="PANTHER" id="PTHR46193">
    <property type="entry name" value="6-PHOSPHOGLUCONATE PHOSPHATASE"/>
    <property type="match status" value="1"/>
</dbReference>
<dbReference type="NCBIfam" id="TIGR01509">
    <property type="entry name" value="HAD-SF-IA-v3"/>
    <property type="match status" value="1"/>
</dbReference>
<keyword evidence="4" id="KW-0460">Magnesium</keyword>
<dbReference type="InterPro" id="IPR006439">
    <property type="entry name" value="HAD-SF_hydro_IA"/>
</dbReference>
<evidence type="ECO:0000256" key="5">
    <source>
        <dbReference type="ARBA" id="ARBA00023277"/>
    </source>
</evidence>
<dbReference type="RefSeq" id="WP_247026838.1">
    <property type="nucleotide sequence ID" value="NZ_JALKCH010000002.1"/>
</dbReference>
<dbReference type="PANTHER" id="PTHR46193:SF18">
    <property type="entry name" value="HEXITOL PHOSPHATASE B"/>
    <property type="match status" value="1"/>
</dbReference>
<dbReference type="PRINTS" id="PR00413">
    <property type="entry name" value="HADHALOGNASE"/>
</dbReference>